<feature type="domain" description="USP" evidence="8">
    <location>
        <begin position="1206"/>
        <end position="1484"/>
    </location>
</feature>
<dbReference type="CDD" id="cd02257">
    <property type="entry name" value="Peptidase_C19"/>
    <property type="match status" value="1"/>
</dbReference>
<feature type="compositionally biased region" description="Basic and acidic residues" evidence="7">
    <location>
        <begin position="3400"/>
        <end position="3409"/>
    </location>
</feature>
<reference evidence="9" key="1">
    <citation type="submission" date="2022-10" db="EMBL/GenBank/DDBJ databases">
        <authorList>
            <person name="Chen Y."/>
            <person name="Dougan E. K."/>
            <person name="Chan C."/>
            <person name="Rhodes N."/>
            <person name="Thang M."/>
        </authorList>
    </citation>
    <scope>NUCLEOTIDE SEQUENCE</scope>
</reference>
<dbReference type="InterPro" id="IPR038765">
    <property type="entry name" value="Papain-like_cys_pep_sf"/>
</dbReference>
<dbReference type="Proteomes" id="UP001152797">
    <property type="component" value="Unassembled WGS sequence"/>
</dbReference>
<keyword evidence="11" id="KW-1185">Reference proteome</keyword>
<feature type="region of interest" description="Disordered" evidence="7">
    <location>
        <begin position="1067"/>
        <end position="1098"/>
    </location>
</feature>
<dbReference type="Gene3D" id="3.90.70.10">
    <property type="entry name" value="Cysteine proteinases"/>
    <property type="match status" value="3"/>
</dbReference>
<dbReference type="PROSITE" id="PS00028">
    <property type="entry name" value="ZINC_FINGER_C2H2_1"/>
    <property type="match status" value="6"/>
</dbReference>
<name>A0A9P1CNY0_9DINO</name>
<keyword evidence="5" id="KW-0862">Zinc</keyword>
<dbReference type="GO" id="GO:0005634">
    <property type="term" value="C:nucleus"/>
    <property type="evidence" value="ECO:0007669"/>
    <property type="project" value="UniProtKB-SubCell"/>
</dbReference>
<dbReference type="EMBL" id="CAMXCT030002024">
    <property type="protein sequence ID" value="CAL4782352.1"/>
    <property type="molecule type" value="Genomic_DNA"/>
</dbReference>
<keyword evidence="10" id="KW-0695">RNA-directed DNA polymerase</keyword>
<feature type="compositionally biased region" description="Basic and acidic residues" evidence="7">
    <location>
        <begin position="929"/>
        <end position="939"/>
    </location>
</feature>
<dbReference type="InterPro" id="IPR028889">
    <property type="entry name" value="USP"/>
</dbReference>
<feature type="region of interest" description="Disordered" evidence="7">
    <location>
        <begin position="1138"/>
        <end position="1193"/>
    </location>
</feature>
<keyword evidence="2" id="KW-0479">Metal-binding</keyword>
<dbReference type="InterPro" id="IPR000477">
    <property type="entry name" value="RT_dom"/>
</dbReference>
<feature type="compositionally biased region" description="Basic and acidic residues" evidence="7">
    <location>
        <begin position="1172"/>
        <end position="1181"/>
    </location>
</feature>
<keyword evidence="10" id="KW-0548">Nucleotidyltransferase</keyword>
<dbReference type="EMBL" id="CAMXCT020002024">
    <property type="protein sequence ID" value="CAL1148415.1"/>
    <property type="molecule type" value="Genomic_DNA"/>
</dbReference>
<comment type="subcellular location">
    <subcellularLocation>
        <location evidence="1">Nucleus</location>
    </subcellularLocation>
</comment>
<dbReference type="GO" id="GO:0004843">
    <property type="term" value="F:cysteine-type deubiquitinase activity"/>
    <property type="evidence" value="ECO:0007669"/>
    <property type="project" value="InterPro"/>
</dbReference>
<feature type="region of interest" description="Disordered" evidence="7">
    <location>
        <begin position="2751"/>
        <end position="2784"/>
    </location>
</feature>
<evidence type="ECO:0000256" key="4">
    <source>
        <dbReference type="ARBA" id="ARBA00022771"/>
    </source>
</evidence>
<dbReference type="InterPro" id="IPR001394">
    <property type="entry name" value="Peptidase_C19_UCH"/>
</dbReference>
<dbReference type="Pfam" id="PF00443">
    <property type="entry name" value="UCH"/>
    <property type="match status" value="2"/>
</dbReference>
<organism evidence="9">
    <name type="scientific">Cladocopium goreaui</name>
    <dbReference type="NCBI Taxonomy" id="2562237"/>
    <lineage>
        <taxon>Eukaryota</taxon>
        <taxon>Sar</taxon>
        <taxon>Alveolata</taxon>
        <taxon>Dinophyceae</taxon>
        <taxon>Suessiales</taxon>
        <taxon>Symbiodiniaceae</taxon>
        <taxon>Cladocopium</taxon>
    </lineage>
</organism>
<dbReference type="PANTHER" id="PTHR24406">
    <property type="entry name" value="TRANSCRIPTIONAL REPRESSOR CTCFL-RELATED"/>
    <property type="match status" value="1"/>
</dbReference>
<dbReference type="SUPFAM" id="SSF56672">
    <property type="entry name" value="DNA/RNA polymerases"/>
    <property type="match status" value="1"/>
</dbReference>
<feature type="compositionally biased region" description="Polar residues" evidence="7">
    <location>
        <begin position="1070"/>
        <end position="1081"/>
    </location>
</feature>
<dbReference type="InterPro" id="IPR043502">
    <property type="entry name" value="DNA/RNA_pol_sf"/>
</dbReference>
<evidence type="ECO:0000256" key="5">
    <source>
        <dbReference type="ARBA" id="ARBA00022833"/>
    </source>
</evidence>
<reference evidence="10 11" key="2">
    <citation type="submission" date="2024-05" db="EMBL/GenBank/DDBJ databases">
        <authorList>
            <person name="Chen Y."/>
            <person name="Shah S."/>
            <person name="Dougan E. K."/>
            <person name="Thang M."/>
            <person name="Chan C."/>
        </authorList>
    </citation>
    <scope>NUCLEOTIDE SEQUENCE [LARGE SCALE GENOMIC DNA]</scope>
</reference>
<evidence type="ECO:0000313" key="11">
    <source>
        <dbReference type="Proteomes" id="UP001152797"/>
    </source>
</evidence>
<evidence type="ECO:0000256" key="3">
    <source>
        <dbReference type="ARBA" id="ARBA00022737"/>
    </source>
</evidence>
<dbReference type="SMART" id="SM00355">
    <property type="entry name" value="ZnF_C2H2"/>
    <property type="match status" value="11"/>
</dbReference>
<dbReference type="Pfam" id="PF00078">
    <property type="entry name" value="RVT_1"/>
    <property type="match status" value="1"/>
</dbReference>
<accession>A0A9P1CNY0</accession>
<dbReference type="GO" id="GO:0016579">
    <property type="term" value="P:protein deubiquitination"/>
    <property type="evidence" value="ECO:0007669"/>
    <property type="project" value="InterPro"/>
</dbReference>
<keyword evidence="6" id="KW-0539">Nucleus</keyword>
<keyword evidence="4" id="KW-0863">Zinc-finger</keyword>
<gene>
    <name evidence="9" type="ORF">C1SCF055_LOCUS21641</name>
</gene>
<dbReference type="InterPro" id="IPR050888">
    <property type="entry name" value="ZnF_C2H2-type_TF"/>
</dbReference>
<feature type="compositionally biased region" description="Basic and acidic residues" evidence="7">
    <location>
        <begin position="33"/>
        <end position="42"/>
    </location>
</feature>
<keyword evidence="3" id="KW-0677">Repeat</keyword>
<evidence type="ECO:0000259" key="8">
    <source>
        <dbReference type="PROSITE" id="PS50235"/>
    </source>
</evidence>
<comment type="caution">
    <text evidence="9">The sequence shown here is derived from an EMBL/GenBank/DDBJ whole genome shotgun (WGS) entry which is preliminary data.</text>
</comment>
<feature type="region of interest" description="Disordered" evidence="7">
    <location>
        <begin position="33"/>
        <end position="54"/>
    </location>
</feature>
<dbReference type="EMBL" id="CAMXCT010002024">
    <property type="protein sequence ID" value="CAI3995040.1"/>
    <property type="molecule type" value="Genomic_DNA"/>
</dbReference>
<feature type="region of interest" description="Disordered" evidence="7">
    <location>
        <begin position="915"/>
        <end position="942"/>
    </location>
</feature>
<evidence type="ECO:0000256" key="7">
    <source>
        <dbReference type="SAM" id="MobiDB-lite"/>
    </source>
</evidence>
<feature type="non-terminal residue" evidence="9">
    <location>
        <position position="1"/>
    </location>
</feature>
<dbReference type="GO" id="GO:0003964">
    <property type="term" value="F:RNA-directed DNA polymerase activity"/>
    <property type="evidence" value="ECO:0007669"/>
    <property type="project" value="UniProtKB-KW"/>
</dbReference>
<proteinExistence type="predicted"/>
<evidence type="ECO:0000256" key="6">
    <source>
        <dbReference type="ARBA" id="ARBA00023242"/>
    </source>
</evidence>
<dbReference type="InterPro" id="IPR013087">
    <property type="entry name" value="Znf_C2H2_type"/>
</dbReference>
<evidence type="ECO:0000256" key="1">
    <source>
        <dbReference type="ARBA" id="ARBA00004123"/>
    </source>
</evidence>
<dbReference type="SUPFAM" id="SSF54001">
    <property type="entry name" value="Cysteine proteinases"/>
    <property type="match status" value="3"/>
</dbReference>
<protein>
    <submittedName>
        <fullName evidence="10">Reverse transcriptase domain-containing protein</fullName>
    </submittedName>
</protein>
<sequence length="3926" mass="438905">MFARGEGYVSVMGDVEASTSWQQGLIEKADAKRHDMRPDGETAAHTVSPAQRRQGHQAFRLGTDTWTRFTEEAGQAILHRLQQAELLHALSQMPATKAVAALRPLALQEPLGIPEPVACLLTHWHQDTCYHLFSHGVDEGISVGRGLRQGCKAAPLLWNSYLLLFLQTLSDRVDRQWIQRCINFYADDGQIGDVFHSEFAFQELISNLYTTIEVLQEFGMTINSSKCTALVAMTGTSHRKLRQSITAFRDGKEWLKLATADKPTIWIPVDRKVKYLGTVLSYHDFENQTIMHRIQLSKIAFQRLSRWLKGRRGLSQDQRIQLWNTCVYPVLTYSVCTVGITPLGTQKLQQTMYSMLRQIIGNHAYITGQSHQTALTRQGIDLPLTRLGQTAERQLLSVLQAGPPECWQNEVAPLQVDPPRAPEMFAPKMEGPVRGQTMLSDDDLCNLRSQEWGNRILTIVANKAWHHMKREQQACEYLANRCCLCDQFLGRMQDLNQHIKVMHPQFWPHTSAKGKQLTNQYGEDTPCPFCHALLRNTHQCTVWTQLALLLVHGGGQVTDTEEAAKTILTCDICGTLHASPEALHAHLAQDHRLASTSFNPARDCLDGQAACNHCGAVFEHIESLRSHINQGRCGHFDPDLPTEVLEVKQSWELATCAGKLADTLRDSHVRLQLTLQCQNCNCRYARPADLSGHLLAAHPLLWSASQGLTAILVSLLYEQVGCCCNPCTIQHRANHICNPLRQLAMQHLRLDNALFYPHDPTETELAQLVSAKLNRDSRFRLERLLTNRLLHQLWLDDHVLAITRSTCLLCAAELHVAELALHMYEAHHCGIPLVKFLVQQLLPKFLTHCDTDVHCYACHQVINLPRDDANAPSIPDEHRAAMVQAHYKAQCPCLIQAAVLLSRAFQAMGPMLDRTLQLSQNAPPKRQRKGDSNRDDHQKPGALDKIQLAQAVTLMAKLALQMDRDLQAMKREDTFILFFANKGKESSLQTLLQATEQWAKQFQENQTVHPKGKIMPLRQHLAQVLFNTLLSRIQQLGSAKEGSEILLAAQHNQVLLQDRTCPYLEWDHGQTASHPDQTPTDLSGHAGNPDGGADCGEISCTASRTETRGLTMEAASEPAPGQPMATADGAEPLSHLAAHGHITPSPQPAAKPSCSEPPEDLAAPDIPQGEWQRQETRHSDTQEGVMPAELPTSPAPDSLLLKLAHMTMENPGNICFANATTSALLWTTLSNTKWSLKAWGKQCQMLHDFICTNPDTCKNLCMEEWFQQILHCWGLIDPATCPQRIAQQDSTEFVTTWLEQMDSDAFDMRWEKRILENTHIRIFDHGCKSTPICLKFPQFLADFRCSDLTQLFDAWRQADGMCTALCQAPTCLCIHVDRYAQDDQQQIYKSECMLQTDQVCLVPVFKDDTLTCEMIEYQVVALTEHLGLDNAGHFRSALRLAPAIANQVTPAEWLLTDDWVAPKPMWDVPNWMKRTATVYWLTRSDEVKLWKYRNMDTKTDAEAVNAAFSLTLLCMVLITGNGGEGSGSVMGSTETPDTSFLQNIQHMFGVKQHDIGPPACSAPKSTNLTDVKKRSLKRAYKRACLQGIAWYRGRLYRPDDFHFMPSFSVDGIAKQPRYLWQAPFMGTTQQGLAQVLEFSEHGITLPAMPASEGNIAGLLLRSGSKSGIKLVPLPAPKKSKALVGLLIHAANVDAQPLLLPWPIWAYLPKRSTLDAVCRVGGLFYSYADLEFLLQAFGILLDTLREFSLKLNAKKSAALLAVAGTSHRHQRARFVTAKSRTNHSALAQHGIPTPLQQLRAAAKQLLQSTTQRMTTLQDDDIALQLPWGHLSELVAKLEQTQELSPPPVVLFSGPCAVEPYTALGAKAYMTGTALAAGELAVRSPNMLPESELGNLRRAPFGPALCQILETRDWNRLETLPEACHYMAKRCILCGLHYNRVQELNAHYRTMHGQYWEGVPQRAVYMSNTWATERPCPFCGALFKSHLCPVWVQVTVLLLFGVAAPPDESQPEATNPGLRCEVCLASFETLASLTEHLQSEHALQGMAFNVARDSVAGSPACAHCGILYDNLSSLRSHINQGRCLQFRPDATAESLPTRPDWVQACVEGQMKIVLGNAQSRMALQLAMIFHKMDNKLFAPFQASEYALNLILSTALDRHTRLMFEQIATQHQYERLWQDQQCLTTMRTQCLLCGCECAPSAMPQHLREVHPCNQLAMTFYMTLLTSLMMEQQLLDHQCYACLQIFNLPADSDAAPDPARKHLAQSHLLHNCPNLLQVALFLTGLLHDGRLLDDQYGLTGPAASPGNLQGTGTVAQTPQLQQLNALVQQLALLVLRHDRELNQSRRADSFVLFFNRDPKSGLQGLIQATQTWQEQRKSSTIPMMTLRQHLTQCLFQDLLVKVMKIAEAKPEDPLHIASVQSQLIDGEGNWPFLEWDPKAKQLVVSSKTPISMTLMTRHAQQLVEMFKNSDLVLCFRSLQTSQDAPICPWRLQLCPRADQERELLNRLSRSSVWTLLGTMLKPHALNQCGLADASEFATAVLSWLCAPAINMTWERRVEEMGCIHAHDRGDAFMPITLSFPATHVHLPDTLYTLTHLMRLWMQVDGMIAALMQAPQCICLHLDRFYDAEDTILKSQCLIDMEAGCDVPVFTDHSQRREFVSYVLLSATAHLGNVKGGHYQAVLKTRPAVQQNGQPMHWLLTNDSTAAQPIWLVPDWFRRNSTVFWLARADCVQLHVYRPLPQTDIAAPDEPDLTIAADADTSTNVPERDIGMPSTTVDTDTTESTEKPSTAIAPETDATTAAIMALLQATTMAERQRRCPKERGVPGFRQPFSPSPVTSSGVKRSGGLLVMLSRPPAVGWNYEIFLEDTECPSQLPTYSDRAPGVPFSFDALFKALTRLHANKSVFQTFGLDHPLDMLLALASSQQQRLSRRALDLLPTDFLHRVDWTSITGTLQLIACIRASVTEVPIDLDAAAPVLTQDMDPTVTMPTADTVHPAAPVVTPTAAFAAASLSFHVMTQVFWPELQTLLLHADWINFPRNAAMLEYLSHHCVICGLWCNRFQELHGHFRQCHPDHVQGCVAKGAQISVLMQCTSPCTLCQRPYSRVHSCPVTRQLGLLQIQTRPDGDRVTEACACDICALPFQDLGQLYGHLTNTHGLTVNDWCPSRDSHQGGDGCRHCGTIFDSRSGLRRHITEGRCGSFNPAATPHPIDTTDAWGAWLQTGNFDPPALTAQMRLQLTTICQFCGLTYSRTGDLVAHLLQSHGDLWNGSQPWLRFLLQAVMARKGCLCNPQSNELGLTHVCALLRQTAMMIHSQGLRLFVPTQFHPTALDEILTCLQHETLHTKVKHALLSRDFAQLWQDPDILAGLRLRPFSIQSMDALMDPNDQALMDGLQALGPLLLGARKHLDGNDDHQPKRHKASQDGALADPASAAAMTDMLRLMAQLILSHERAIQLQLRQDCFVLFAQDRPEGIIPHLKVMAQTWRQQAPQHQDDLKWPNLRTHLMAGVISELHRRVQQLAASKQGEQLWDLAVEKGTLLPDGSWGYQKWCPDLKQLKRALRPALAMAQMLRNLQTLEELFQSNSHIQKFHSLRTDQPTIPWLLQLSHRDSDAWYLLQDLCQNTVWSLLGMSVKQHNMALSKPAHLLQQALNGLPTQKGKARGKGKDNQKSTPTLQTILCDNDGSPFSLDAQDWFDSLLHGWNDQQGQADSAEFGNRLARWLALDILSNRWERRVTASDVTEVHDHGDRFMPLTLQLDPSLLSGNETSLTALLRHWSQELGMCAGLTDPRELLVIHVDRMVMTPSGSLIKHAAVINFAWEVQVPVLATDTTLTSMSYTVVAVSAHLGHTNGGHYQTMLRTYPEVSDLAAPSMWMFCDDCRLPERCWVFPDNFSQGVTGFWLCRTDSLEMHLMAQPRPQPDPDLLTVLYAHPG</sequence>
<dbReference type="PROSITE" id="PS50235">
    <property type="entry name" value="USP_3"/>
    <property type="match status" value="1"/>
</dbReference>
<dbReference type="GO" id="GO:0008270">
    <property type="term" value="F:zinc ion binding"/>
    <property type="evidence" value="ECO:0007669"/>
    <property type="project" value="UniProtKB-KW"/>
</dbReference>
<evidence type="ECO:0000256" key="2">
    <source>
        <dbReference type="ARBA" id="ARBA00022723"/>
    </source>
</evidence>
<keyword evidence="10" id="KW-0808">Transferase</keyword>
<dbReference type="OrthoDB" id="8063258at2759"/>
<evidence type="ECO:0000313" key="9">
    <source>
        <dbReference type="EMBL" id="CAI3995040.1"/>
    </source>
</evidence>
<evidence type="ECO:0000313" key="10">
    <source>
        <dbReference type="EMBL" id="CAL4782352.1"/>
    </source>
</evidence>
<feature type="region of interest" description="Disordered" evidence="7">
    <location>
        <begin position="3400"/>
        <end position="3421"/>
    </location>
</feature>